<evidence type="ECO:0000313" key="15">
    <source>
        <dbReference type="Proteomes" id="UP000195611"/>
    </source>
</evidence>
<evidence type="ECO:0000256" key="8">
    <source>
        <dbReference type="ARBA" id="ARBA00037387"/>
    </source>
</evidence>
<evidence type="ECO:0000256" key="2">
    <source>
        <dbReference type="ARBA" id="ARBA00022448"/>
    </source>
</evidence>
<keyword evidence="7" id="KW-0418">Kinase</keyword>
<proteinExistence type="predicted"/>
<evidence type="ECO:0000256" key="6">
    <source>
        <dbReference type="ARBA" id="ARBA00022683"/>
    </source>
</evidence>
<comment type="subcellular location">
    <subcellularLocation>
        <location evidence="1">Cytoplasm</location>
    </subcellularLocation>
</comment>
<sequence length="674" mass="77961">MDQLALEIIANTLVRNEVTIHSIARSLGITENKAILSIDSINSEEERPIIKYQKEKIYFSQEQVEKYYHISKKEGFLQYSISLRRMLLILLLALKERSYSLQDLAEQMKVSKNTIVSDLNTLKSDLEEKECRLFYSRKDGYSLEGEELIVRKLLVETVNKIFNIPVGKYLLFEEGLLDANEVIFLQKRLQKVEERLNILLSDEMVEVLPYTAYSIVQRKKNTNSSCSLTTEIKAVTNSREYETIISAFWNYDFLDEDDLIYLAVLVLSSNMINSEFTVYNTDALDQTITCFIATIESKLAIQFSHVEQLKKVLLQHIRPALFRAELGISIVNPLTKQFKEEYRSIYRLVKQEMTMFDAFVPKPFSEDETAFIAMIVLSNIMEYSKQKEDKPFKAVVVCKSGTSISKMLLGLLEELFPFISFKGTYSARQFESSVIEADFIFSTVPLNTDQEVLLVSSYMNYRDRVELKERVDRKIEENTVRKARYILSYLGDYLKQEKEKEAIDTLSKFLAEDQIEEEKEQEKSEDLIIDDCQISIIDEKWEWEDCIEKAFNPISNRGNINQQYIEACKKAFAVSYKTMLIGPQVLLPHVGFEEGVQKMDAQISILKHPIVDPDGEKYQVIVALAPGQHNEHVNWLMRLNEKFVSEHLKEKLLSAADSVEAMNFIEGKTIDGIR</sequence>
<feature type="domain" description="PRD" evidence="13">
    <location>
        <begin position="279"/>
        <end position="386"/>
    </location>
</feature>
<organism evidence="14 15">
    <name type="scientific">Marinilactibacillus psychrotolerans 42ea</name>
    <dbReference type="NCBI Taxonomy" id="1255609"/>
    <lineage>
        <taxon>Bacteria</taxon>
        <taxon>Bacillati</taxon>
        <taxon>Bacillota</taxon>
        <taxon>Bacilli</taxon>
        <taxon>Lactobacillales</taxon>
        <taxon>Carnobacteriaceae</taxon>
        <taxon>Marinilactibacillus</taxon>
    </lineage>
</organism>
<dbReference type="InterPro" id="IPR013196">
    <property type="entry name" value="HTH_11"/>
</dbReference>
<feature type="domain" description="PTS EIIA type-2" evidence="11">
    <location>
        <begin position="527"/>
        <end position="668"/>
    </location>
</feature>
<dbReference type="PROSITE" id="PS51099">
    <property type="entry name" value="PTS_EIIB_TYPE_2"/>
    <property type="match status" value="1"/>
</dbReference>
<comment type="function">
    <text evidence="8">The phosphoenolpyruvate-dependent sugar phosphotransferase system (sugar PTS), a major carbohydrate active transport system, catalyzes the phosphorylation of incoming sugar substrates concomitantly with their translocation across the cell membrane. The enzyme II UlaABC PTS system is involved in ascorbate transport.</text>
</comment>
<dbReference type="PANTHER" id="PTHR36203:SF1">
    <property type="entry name" value="ASCORBATE-SPECIFIC PTS SYSTEM EIIA COMPONENT"/>
    <property type="match status" value="1"/>
</dbReference>
<dbReference type="InterPro" id="IPR016152">
    <property type="entry name" value="PTrfase/Anion_transptr"/>
</dbReference>
<name>A0A1R4J3G8_9LACT</name>
<evidence type="ECO:0000259" key="11">
    <source>
        <dbReference type="PROSITE" id="PS51094"/>
    </source>
</evidence>
<evidence type="ECO:0000256" key="3">
    <source>
        <dbReference type="ARBA" id="ARBA00022490"/>
    </source>
</evidence>
<dbReference type="Pfam" id="PF00359">
    <property type="entry name" value="PTS_EIIA_2"/>
    <property type="match status" value="1"/>
</dbReference>
<dbReference type="InterPro" id="IPR051351">
    <property type="entry name" value="Ascorbate-PTS_EIIA_comp"/>
</dbReference>
<keyword evidence="5 14" id="KW-0808">Transferase</keyword>
<dbReference type="Gene3D" id="1.10.1790.10">
    <property type="entry name" value="PRD domain"/>
    <property type="match status" value="1"/>
</dbReference>
<dbReference type="RefSeq" id="WP_087057501.1">
    <property type="nucleotide sequence ID" value="NZ_FUKW01000059.1"/>
</dbReference>
<dbReference type="SUPFAM" id="SSF55804">
    <property type="entry name" value="Phoshotransferase/anion transport protein"/>
    <property type="match status" value="1"/>
</dbReference>
<dbReference type="EMBL" id="FUKW01000059">
    <property type="protein sequence ID" value="SJN26484.1"/>
    <property type="molecule type" value="Genomic_DNA"/>
</dbReference>
<evidence type="ECO:0000256" key="1">
    <source>
        <dbReference type="ARBA" id="ARBA00004496"/>
    </source>
</evidence>
<dbReference type="InterPro" id="IPR011608">
    <property type="entry name" value="PRD"/>
</dbReference>
<protein>
    <recommendedName>
        <fullName evidence="9">Ascorbate-specific PTS system EIIA component</fullName>
    </recommendedName>
    <alternativeName>
        <fullName evidence="10">Ascorbate-specific phosphotransferase enzyme IIA component</fullName>
    </alternativeName>
</protein>
<keyword evidence="2" id="KW-0813">Transport</keyword>
<evidence type="ECO:0000256" key="9">
    <source>
        <dbReference type="ARBA" id="ARBA00041175"/>
    </source>
</evidence>
<evidence type="ECO:0000256" key="4">
    <source>
        <dbReference type="ARBA" id="ARBA00022553"/>
    </source>
</evidence>
<dbReference type="PANTHER" id="PTHR36203">
    <property type="entry name" value="ASCORBATE-SPECIFIC PTS SYSTEM EIIA COMPONENT"/>
    <property type="match status" value="1"/>
</dbReference>
<dbReference type="InterPro" id="IPR002178">
    <property type="entry name" value="PTS_EIIA_type-2_dom"/>
</dbReference>
<dbReference type="SUPFAM" id="SSF63520">
    <property type="entry name" value="PTS-regulatory domain, PRD"/>
    <property type="match status" value="1"/>
</dbReference>
<dbReference type="AlphaFoldDB" id="A0A1R4J3G8"/>
<dbReference type="GO" id="GO:0016301">
    <property type="term" value="F:kinase activity"/>
    <property type="evidence" value="ECO:0007669"/>
    <property type="project" value="UniProtKB-KW"/>
</dbReference>
<keyword evidence="4" id="KW-0597">Phosphoprotein</keyword>
<evidence type="ECO:0000259" key="12">
    <source>
        <dbReference type="PROSITE" id="PS51099"/>
    </source>
</evidence>
<dbReference type="GO" id="GO:0005737">
    <property type="term" value="C:cytoplasm"/>
    <property type="evidence" value="ECO:0007669"/>
    <property type="project" value="UniProtKB-SubCell"/>
</dbReference>
<evidence type="ECO:0000259" key="13">
    <source>
        <dbReference type="PROSITE" id="PS51372"/>
    </source>
</evidence>
<dbReference type="InterPro" id="IPR036388">
    <property type="entry name" value="WH-like_DNA-bd_sf"/>
</dbReference>
<dbReference type="GO" id="GO:0006355">
    <property type="term" value="P:regulation of DNA-templated transcription"/>
    <property type="evidence" value="ECO:0007669"/>
    <property type="project" value="InterPro"/>
</dbReference>
<dbReference type="PROSITE" id="PS51094">
    <property type="entry name" value="PTS_EIIA_TYPE_2"/>
    <property type="match status" value="1"/>
</dbReference>
<dbReference type="CDD" id="cd05568">
    <property type="entry name" value="PTS_IIB_bgl_like"/>
    <property type="match status" value="1"/>
</dbReference>
<reference evidence="14 15" key="1">
    <citation type="submission" date="2017-02" db="EMBL/GenBank/DDBJ databases">
        <authorList>
            <person name="Peterson S.W."/>
        </authorList>
    </citation>
    <scope>NUCLEOTIDE SEQUENCE [LARGE SCALE GENOMIC DNA]</scope>
    <source>
        <strain evidence="14 15">42ea</strain>
    </source>
</reference>
<dbReference type="Proteomes" id="UP000195611">
    <property type="component" value="Unassembled WGS sequence"/>
</dbReference>
<dbReference type="GO" id="GO:0008982">
    <property type="term" value="F:protein-N(PI)-phosphohistidine-sugar phosphotransferase activity"/>
    <property type="evidence" value="ECO:0007669"/>
    <property type="project" value="InterPro"/>
</dbReference>
<dbReference type="InterPro" id="IPR036390">
    <property type="entry name" value="WH_DNA-bd_sf"/>
</dbReference>
<dbReference type="Gene3D" id="1.10.10.10">
    <property type="entry name" value="Winged helix-like DNA-binding domain superfamily/Winged helix DNA-binding domain"/>
    <property type="match status" value="1"/>
</dbReference>
<keyword evidence="3" id="KW-0963">Cytoplasm</keyword>
<gene>
    <name evidence="14" type="ORF">FM115_03745</name>
</gene>
<evidence type="ECO:0000256" key="5">
    <source>
        <dbReference type="ARBA" id="ARBA00022679"/>
    </source>
</evidence>
<dbReference type="InterPro" id="IPR036634">
    <property type="entry name" value="PRD_sf"/>
</dbReference>
<evidence type="ECO:0000313" key="14">
    <source>
        <dbReference type="EMBL" id="SJN26484.1"/>
    </source>
</evidence>
<keyword evidence="6" id="KW-0598">Phosphotransferase system</keyword>
<dbReference type="PROSITE" id="PS51372">
    <property type="entry name" value="PRD_2"/>
    <property type="match status" value="1"/>
</dbReference>
<dbReference type="GO" id="GO:0009401">
    <property type="term" value="P:phosphoenolpyruvate-dependent sugar phosphotransferase system"/>
    <property type="evidence" value="ECO:0007669"/>
    <property type="project" value="UniProtKB-KW"/>
</dbReference>
<evidence type="ECO:0000256" key="10">
    <source>
        <dbReference type="ARBA" id="ARBA00042072"/>
    </source>
</evidence>
<dbReference type="Pfam" id="PF00874">
    <property type="entry name" value="PRD"/>
    <property type="match status" value="1"/>
</dbReference>
<feature type="domain" description="PTS EIIB type-2" evidence="12">
    <location>
        <begin position="392"/>
        <end position="479"/>
    </location>
</feature>
<evidence type="ECO:0000256" key="7">
    <source>
        <dbReference type="ARBA" id="ARBA00022777"/>
    </source>
</evidence>
<dbReference type="Pfam" id="PF08279">
    <property type="entry name" value="HTH_11"/>
    <property type="match status" value="1"/>
</dbReference>
<dbReference type="InterPro" id="IPR013011">
    <property type="entry name" value="PTS_EIIB_2"/>
</dbReference>
<dbReference type="Gene3D" id="3.40.930.10">
    <property type="entry name" value="Mannitol-specific EII, Chain A"/>
    <property type="match status" value="1"/>
</dbReference>
<dbReference type="SUPFAM" id="SSF46785">
    <property type="entry name" value="Winged helix' DNA-binding domain"/>
    <property type="match status" value="1"/>
</dbReference>
<accession>A0A1R4J3G8</accession>